<keyword evidence="1" id="KW-0472">Membrane</keyword>
<keyword evidence="3" id="KW-1185">Reference proteome</keyword>
<dbReference type="EMBL" id="VWXF01000003">
    <property type="protein sequence ID" value="NIF21842.1"/>
    <property type="molecule type" value="Genomic_DNA"/>
</dbReference>
<evidence type="ECO:0000256" key="1">
    <source>
        <dbReference type="SAM" id="Phobius"/>
    </source>
</evidence>
<feature type="transmembrane region" description="Helical" evidence="1">
    <location>
        <begin position="164"/>
        <end position="183"/>
    </location>
</feature>
<dbReference type="Proteomes" id="UP001515683">
    <property type="component" value="Unassembled WGS sequence"/>
</dbReference>
<feature type="transmembrane region" description="Helical" evidence="1">
    <location>
        <begin position="129"/>
        <end position="152"/>
    </location>
</feature>
<gene>
    <name evidence="2" type="ORF">F3J40_09565</name>
</gene>
<feature type="transmembrane region" description="Helical" evidence="1">
    <location>
        <begin position="12"/>
        <end position="28"/>
    </location>
</feature>
<name>A0ABX0RBT8_9GAMM</name>
<protein>
    <submittedName>
        <fullName evidence="2">Uncharacterized protein</fullName>
    </submittedName>
</protein>
<comment type="caution">
    <text evidence="2">The sequence shown here is derived from an EMBL/GenBank/DDBJ whole genome shotgun (WGS) entry which is preliminary data.</text>
</comment>
<dbReference type="InterPro" id="IPR046188">
    <property type="entry name" value="DUF6216"/>
</dbReference>
<evidence type="ECO:0000313" key="3">
    <source>
        <dbReference type="Proteomes" id="UP001515683"/>
    </source>
</evidence>
<proteinExistence type="predicted"/>
<keyword evidence="1" id="KW-1133">Transmembrane helix</keyword>
<keyword evidence="1" id="KW-0812">Transmembrane</keyword>
<dbReference type="Pfam" id="PF19723">
    <property type="entry name" value="DUF6216"/>
    <property type="match status" value="1"/>
</dbReference>
<dbReference type="RefSeq" id="WP_167014082.1">
    <property type="nucleotide sequence ID" value="NZ_VWXF01000003.1"/>
</dbReference>
<reference evidence="2 3" key="1">
    <citation type="journal article" date="2019" name="bioRxiv">
        <title>Bacteria contribute to plant secondary compound degradation in a generalist herbivore system.</title>
        <authorList>
            <person name="Francoeur C.B."/>
            <person name="Khadempour L."/>
            <person name="Moreira-Soto R.D."/>
            <person name="Gotting K."/>
            <person name="Book A.J."/>
            <person name="Pinto-Tomas A.A."/>
            <person name="Keefover-Ring K."/>
            <person name="Currie C.R."/>
        </authorList>
    </citation>
    <scope>NUCLEOTIDE SEQUENCE [LARGE SCALE GENOMIC DNA]</scope>
    <source>
        <strain evidence="2">Acro-835</strain>
    </source>
</reference>
<sequence length="206" mass="23731">MSDIVKDYILPGIGSLATIGAIIFCLYLRSKSTSSSVIINKLWALFVGEKDYYNPVINEFAKHQHDVDKFNLSFDFSFKDTSEIERFLKWVKINSYQIYYFTKLGGLFFEDTTSTHVNFKIKIIKRYKCAIVLGLTIVFFSASFLLINSKIFGWITWPKTGLEAYGPLVVSFEFIVAGCFTLVESMRNYKAYKIKKLVKSNHIKIV</sequence>
<accession>A0ABX0RBT8</accession>
<evidence type="ECO:0000313" key="2">
    <source>
        <dbReference type="EMBL" id="NIF21842.1"/>
    </source>
</evidence>
<organism evidence="2 3">
    <name type="scientific">Candidatus Pantoea multigeneris</name>
    <dbReference type="NCBI Taxonomy" id="2608357"/>
    <lineage>
        <taxon>Bacteria</taxon>
        <taxon>Pseudomonadati</taxon>
        <taxon>Pseudomonadota</taxon>
        <taxon>Gammaproteobacteria</taxon>
        <taxon>Enterobacterales</taxon>
        <taxon>Erwiniaceae</taxon>
        <taxon>Pantoea</taxon>
    </lineage>
</organism>